<feature type="signal peptide" evidence="1">
    <location>
        <begin position="1"/>
        <end position="20"/>
    </location>
</feature>
<dbReference type="Proteomes" id="UP000053831">
    <property type="component" value="Unassembled WGS sequence"/>
</dbReference>
<evidence type="ECO:0000256" key="1">
    <source>
        <dbReference type="SAM" id="SignalP"/>
    </source>
</evidence>
<organism evidence="2 3">
    <name type="scientific">Escovopsis weberi</name>
    <dbReference type="NCBI Taxonomy" id="150374"/>
    <lineage>
        <taxon>Eukaryota</taxon>
        <taxon>Fungi</taxon>
        <taxon>Dikarya</taxon>
        <taxon>Ascomycota</taxon>
        <taxon>Pezizomycotina</taxon>
        <taxon>Sordariomycetes</taxon>
        <taxon>Hypocreomycetidae</taxon>
        <taxon>Hypocreales</taxon>
        <taxon>Hypocreaceae</taxon>
        <taxon>Escovopsis</taxon>
    </lineage>
</organism>
<sequence>MASRLVSMAVLLALASGVVSQGQGQGPQVLRFSCASFPIGNGGVHETAIDGPSSIVDGNLVSSIGDACGSICPGATFQANTVTSDIPGFTAALIGLSSATSPPGDMEACLAQGLAQVLALLGASLENEGQSSICTGINQIGAPISPTGAALSTSNTPNLGDSLALESGLTLLVSAVVHKGPAPGFGFGALSGLIGDMSSTLAQEVDSRGVLQHVSRNLLDVAFYAIYNAQLGQGTGGLTQNDWRVLLGSAATILVFNQASEVTITFQDPNGAPVLFLTVGGADI</sequence>
<dbReference type="EMBL" id="LGSR01000002">
    <property type="protein sequence ID" value="KOS22704.1"/>
    <property type="molecule type" value="Genomic_DNA"/>
</dbReference>
<keyword evidence="3" id="KW-1185">Reference proteome</keyword>
<keyword evidence="1" id="KW-0732">Signal</keyword>
<gene>
    <name evidence="2" type="ORF">ESCO_003882</name>
</gene>
<proteinExistence type="predicted"/>
<feature type="chain" id="PRO_5005819001" evidence="1">
    <location>
        <begin position="21"/>
        <end position="284"/>
    </location>
</feature>
<name>A0A0M8N860_ESCWE</name>
<reference evidence="2 3" key="1">
    <citation type="submission" date="2015-07" db="EMBL/GenBank/DDBJ databases">
        <title>The genome of the fungus Escovopsis weberi, a specialized disease agent of ant agriculture.</title>
        <authorList>
            <person name="de Man T.J."/>
            <person name="Stajich J.E."/>
            <person name="Kubicek C.P."/>
            <person name="Chenthamara K."/>
            <person name="Atanasova L."/>
            <person name="Druzhinina I.S."/>
            <person name="Birnbaum S."/>
            <person name="Barribeau S.M."/>
            <person name="Teiling C."/>
            <person name="Suen G."/>
            <person name="Currie C."/>
            <person name="Gerardo N.M."/>
        </authorList>
    </citation>
    <scope>NUCLEOTIDE SEQUENCE [LARGE SCALE GENOMIC DNA]</scope>
</reference>
<dbReference type="AlphaFoldDB" id="A0A0M8N860"/>
<accession>A0A0M8N860</accession>
<evidence type="ECO:0000313" key="2">
    <source>
        <dbReference type="EMBL" id="KOS22704.1"/>
    </source>
</evidence>
<evidence type="ECO:0000313" key="3">
    <source>
        <dbReference type="Proteomes" id="UP000053831"/>
    </source>
</evidence>
<protein>
    <submittedName>
        <fullName evidence="2">Uncharacterized protein</fullName>
    </submittedName>
</protein>
<comment type="caution">
    <text evidence="2">The sequence shown here is derived from an EMBL/GenBank/DDBJ whole genome shotgun (WGS) entry which is preliminary data.</text>
</comment>